<protein>
    <submittedName>
        <fullName evidence="2">Uncharacterized protein</fullName>
    </submittedName>
</protein>
<feature type="region of interest" description="Disordered" evidence="1">
    <location>
        <begin position="75"/>
        <end position="110"/>
    </location>
</feature>
<evidence type="ECO:0000313" key="2">
    <source>
        <dbReference type="EMBL" id="KAF6403594.1"/>
    </source>
</evidence>
<dbReference type="InParanoid" id="A0A7J8BYB7"/>
<name>A0A7J8BYB7_MOLMO</name>
<sequence length="129" mass="14110">MIRQQEQSPCACLLGKREATQHGAPRGVCCEREASSPQACRGVVSRSEARPARPAQATHGWQEAEHSLALLWKKTGGPLGSQHLNSNKIETGPLSQRQAPPGLVRADSSGSRVLRTRLFRHQSLKWLSP</sequence>
<feature type="region of interest" description="Disordered" evidence="1">
    <location>
        <begin position="42"/>
        <end position="61"/>
    </location>
</feature>
<organism evidence="2 3">
    <name type="scientific">Molossus molossus</name>
    <name type="common">Pallas' mastiff bat</name>
    <name type="synonym">Vespertilio molossus</name>
    <dbReference type="NCBI Taxonomy" id="27622"/>
    <lineage>
        <taxon>Eukaryota</taxon>
        <taxon>Metazoa</taxon>
        <taxon>Chordata</taxon>
        <taxon>Craniata</taxon>
        <taxon>Vertebrata</taxon>
        <taxon>Euteleostomi</taxon>
        <taxon>Mammalia</taxon>
        <taxon>Eutheria</taxon>
        <taxon>Laurasiatheria</taxon>
        <taxon>Chiroptera</taxon>
        <taxon>Yangochiroptera</taxon>
        <taxon>Molossidae</taxon>
        <taxon>Molossus</taxon>
    </lineage>
</organism>
<proteinExistence type="predicted"/>
<keyword evidence="3" id="KW-1185">Reference proteome</keyword>
<dbReference type="EMBL" id="JACASF010000022">
    <property type="protein sequence ID" value="KAF6403594.1"/>
    <property type="molecule type" value="Genomic_DNA"/>
</dbReference>
<comment type="caution">
    <text evidence="2">The sequence shown here is derived from an EMBL/GenBank/DDBJ whole genome shotgun (WGS) entry which is preliminary data.</text>
</comment>
<dbReference type="Proteomes" id="UP000550707">
    <property type="component" value="Unassembled WGS sequence"/>
</dbReference>
<feature type="compositionally biased region" description="Polar residues" evidence="1">
    <location>
        <begin position="82"/>
        <end position="98"/>
    </location>
</feature>
<gene>
    <name evidence="2" type="ORF">HJG59_010012</name>
</gene>
<reference evidence="2 3" key="1">
    <citation type="journal article" date="2020" name="Nature">
        <title>Six reference-quality genomes reveal evolution of bat adaptations.</title>
        <authorList>
            <person name="Jebb D."/>
            <person name="Huang Z."/>
            <person name="Pippel M."/>
            <person name="Hughes G.M."/>
            <person name="Lavrichenko K."/>
            <person name="Devanna P."/>
            <person name="Winkler S."/>
            <person name="Jermiin L.S."/>
            <person name="Skirmuntt E.C."/>
            <person name="Katzourakis A."/>
            <person name="Burkitt-Gray L."/>
            <person name="Ray D.A."/>
            <person name="Sullivan K.A.M."/>
            <person name="Roscito J.G."/>
            <person name="Kirilenko B.M."/>
            <person name="Davalos L.M."/>
            <person name="Corthals A.P."/>
            <person name="Power M.L."/>
            <person name="Jones G."/>
            <person name="Ransome R.D."/>
            <person name="Dechmann D.K.N."/>
            <person name="Locatelli A.G."/>
            <person name="Puechmaille S.J."/>
            <person name="Fedrigo O."/>
            <person name="Jarvis E.D."/>
            <person name="Hiller M."/>
            <person name="Vernes S.C."/>
            <person name="Myers E.W."/>
            <person name="Teeling E.C."/>
        </authorList>
    </citation>
    <scope>NUCLEOTIDE SEQUENCE [LARGE SCALE GENOMIC DNA]</scope>
    <source>
        <strain evidence="2">MMolMol1</strain>
        <tissue evidence="2">Muscle</tissue>
    </source>
</reference>
<evidence type="ECO:0000313" key="3">
    <source>
        <dbReference type="Proteomes" id="UP000550707"/>
    </source>
</evidence>
<accession>A0A7J8BYB7</accession>
<dbReference type="AlphaFoldDB" id="A0A7J8BYB7"/>
<evidence type="ECO:0000256" key="1">
    <source>
        <dbReference type="SAM" id="MobiDB-lite"/>
    </source>
</evidence>